<comment type="caution">
    <text evidence="1">The sequence shown here is derived from an EMBL/GenBank/DDBJ whole genome shotgun (WGS) entry which is preliminary data.</text>
</comment>
<protein>
    <submittedName>
        <fullName evidence="1">Protein ZBED8</fullName>
    </submittedName>
</protein>
<dbReference type="AlphaFoldDB" id="A0A0C2MJ65"/>
<evidence type="ECO:0000313" key="2">
    <source>
        <dbReference type="Proteomes" id="UP000031668"/>
    </source>
</evidence>
<organism evidence="1 2">
    <name type="scientific">Thelohanellus kitauei</name>
    <name type="common">Myxosporean</name>
    <dbReference type="NCBI Taxonomy" id="669202"/>
    <lineage>
        <taxon>Eukaryota</taxon>
        <taxon>Metazoa</taxon>
        <taxon>Cnidaria</taxon>
        <taxon>Myxozoa</taxon>
        <taxon>Myxosporea</taxon>
        <taxon>Bivalvulida</taxon>
        <taxon>Platysporina</taxon>
        <taxon>Myxobolidae</taxon>
        <taxon>Thelohanellus</taxon>
    </lineage>
</organism>
<evidence type="ECO:0000313" key="1">
    <source>
        <dbReference type="EMBL" id="KII61666.1"/>
    </source>
</evidence>
<name>A0A0C2MJ65_THEKT</name>
<keyword evidence="2" id="KW-1185">Reference proteome</keyword>
<gene>
    <name evidence="1" type="ORF">RF11_08578</name>
</gene>
<dbReference type="Proteomes" id="UP000031668">
    <property type="component" value="Unassembled WGS sequence"/>
</dbReference>
<reference evidence="1 2" key="1">
    <citation type="journal article" date="2014" name="Genome Biol. Evol.">
        <title>The genome of the myxosporean Thelohanellus kitauei shows adaptations to nutrient acquisition within its fish host.</title>
        <authorList>
            <person name="Yang Y."/>
            <person name="Xiong J."/>
            <person name="Zhou Z."/>
            <person name="Huo F."/>
            <person name="Miao W."/>
            <person name="Ran C."/>
            <person name="Liu Y."/>
            <person name="Zhang J."/>
            <person name="Feng J."/>
            <person name="Wang M."/>
            <person name="Wang M."/>
            <person name="Wang L."/>
            <person name="Yao B."/>
        </authorList>
    </citation>
    <scope>NUCLEOTIDE SEQUENCE [LARGE SCALE GENOMIC DNA]</scope>
    <source>
        <strain evidence="1">Wuqing</strain>
    </source>
</reference>
<dbReference type="OrthoDB" id="10060419at2759"/>
<accession>A0A0C2MJ65</accession>
<dbReference type="PANTHER" id="PTHR45913">
    <property type="entry name" value="EPM2A-INTERACTING PROTEIN 1"/>
    <property type="match status" value="1"/>
</dbReference>
<dbReference type="EMBL" id="JWZT01005293">
    <property type="protein sequence ID" value="KII61666.1"/>
    <property type="molecule type" value="Genomic_DNA"/>
</dbReference>
<sequence>MIGQEFVNKLNRKCISNDREHRKIADTSEDILDQIMQEIKSCPLPIFSIQIDESTGVLNCSQLIVNERYIYYDFLKDQFLLCPLPETTTVARYIFEKIGLFLEI</sequence>
<dbReference type="PANTHER" id="PTHR45913:SF22">
    <property type="entry name" value="SCAN BOX DOMAIN-CONTAINING PROTEIN"/>
    <property type="match status" value="1"/>
</dbReference>
<proteinExistence type="predicted"/>